<dbReference type="EMBL" id="CP051461">
    <property type="protein sequence ID" value="QJC56382.1"/>
    <property type="molecule type" value="Genomic_DNA"/>
</dbReference>
<feature type="transmembrane region" description="Helical" evidence="1">
    <location>
        <begin position="126"/>
        <end position="148"/>
    </location>
</feature>
<dbReference type="NCBIfam" id="NF033664">
    <property type="entry name" value="PACE_transport"/>
    <property type="match status" value="1"/>
</dbReference>
<keyword evidence="1" id="KW-0472">Membrane</keyword>
<feature type="transmembrane region" description="Helical" evidence="1">
    <location>
        <begin position="57"/>
        <end position="80"/>
    </location>
</feature>
<proteinExistence type="predicted"/>
<feature type="transmembrane region" description="Helical" evidence="1">
    <location>
        <begin position="101"/>
        <end position="120"/>
    </location>
</feature>
<dbReference type="Pfam" id="PF05232">
    <property type="entry name" value="BTP"/>
    <property type="match status" value="2"/>
</dbReference>
<keyword evidence="1" id="KW-1133">Transmembrane helix</keyword>
<feature type="domain" description="Chlorhexidine efflux transporter" evidence="2">
    <location>
        <begin position="23"/>
        <end position="83"/>
    </location>
</feature>
<feature type="transmembrane region" description="Helical" evidence="1">
    <location>
        <begin position="29"/>
        <end position="51"/>
    </location>
</feature>
<gene>
    <name evidence="3" type="ORF">HC248_01687</name>
</gene>
<feature type="domain" description="Chlorhexidine efflux transporter" evidence="2">
    <location>
        <begin position="91"/>
        <end position="153"/>
    </location>
</feature>
<dbReference type="KEGG" id="pvac:HC248_01687"/>
<accession>A0A6H2H923</accession>
<organism evidence="3 4">
    <name type="scientific">Polaromonas vacuolata</name>
    <dbReference type="NCBI Taxonomy" id="37448"/>
    <lineage>
        <taxon>Bacteria</taxon>
        <taxon>Pseudomonadati</taxon>
        <taxon>Pseudomonadota</taxon>
        <taxon>Betaproteobacteria</taxon>
        <taxon>Burkholderiales</taxon>
        <taxon>Comamonadaceae</taxon>
        <taxon>Polaromonas</taxon>
    </lineage>
</organism>
<protein>
    <recommendedName>
        <fullName evidence="2">Chlorhexidine efflux transporter domain-containing protein</fullName>
    </recommendedName>
</protein>
<dbReference type="NCBIfam" id="NF033665">
    <property type="entry name" value="PACE_efflu_PCE"/>
    <property type="match status" value="1"/>
</dbReference>
<keyword evidence="1" id="KW-0812">Transmembrane</keyword>
<keyword evidence="4" id="KW-1185">Reference proteome</keyword>
<dbReference type="InterPro" id="IPR007896">
    <property type="entry name" value="BTP_bacteria"/>
</dbReference>
<evidence type="ECO:0000313" key="4">
    <source>
        <dbReference type="Proteomes" id="UP000502041"/>
    </source>
</evidence>
<name>A0A6H2H923_9BURK</name>
<evidence type="ECO:0000313" key="3">
    <source>
        <dbReference type="EMBL" id="QJC56382.1"/>
    </source>
</evidence>
<evidence type="ECO:0000256" key="1">
    <source>
        <dbReference type="SAM" id="Phobius"/>
    </source>
</evidence>
<evidence type="ECO:0000259" key="2">
    <source>
        <dbReference type="Pfam" id="PF05232"/>
    </source>
</evidence>
<dbReference type="Proteomes" id="UP000502041">
    <property type="component" value="Chromosome"/>
</dbReference>
<dbReference type="InterPro" id="IPR058208">
    <property type="entry name" value="PACE"/>
</dbReference>
<sequence length="162" mass="18503">MKKCDKNAFVIKFIESSIVILQKSVKERFFQALGFEALALAICAPLGAWLLDYSLAHMGLLTLMVSLVAMFWNMVFNALFDKSQQKLGFKRTIGARVVHAMLFEAGLVAMVVPLAAWWLNISFWEAFILDIAIVLFFLPYTFCFNWVYDFVRAKTMVNRVAV</sequence>
<dbReference type="AlphaFoldDB" id="A0A6H2H923"/>
<reference evidence="3 4" key="1">
    <citation type="submission" date="2020-04" db="EMBL/GenBank/DDBJ databases">
        <title>Complete genome of a Psychrophilic, Marine, Gas Vacuolate Bacterium Polaromonas vacuolata KCTC 22033T.</title>
        <authorList>
            <person name="Hwang K."/>
            <person name="Kim K.M."/>
        </authorList>
    </citation>
    <scope>NUCLEOTIDE SEQUENCE [LARGE SCALE GENOMIC DNA]</scope>
    <source>
        <strain evidence="3 4">KCTC 22033</strain>
    </source>
</reference>